<comment type="caution">
    <text evidence="8">The sequence shown here is derived from an EMBL/GenBank/DDBJ whole genome shotgun (WGS) entry which is preliminary data.</text>
</comment>
<dbReference type="GO" id="GO:0005506">
    <property type="term" value="F:iron ion binding"/>
    <property type="evidence" value="ECO:0007669"/>
    <property type="project" value="InterPro"/>
</dbReference>
<evidence type="ECO:0000256" key="6">
    <source>
        <dbReference type="SAM" id="MobiDB-lite"/>
    </source>
</evidence>
<evidence type="ECO:0000313" key="8">
    <source>
        <dbReference type="EMBL" id="KAB2580493.1"/>
    </source>
</evidence>
<proteinExistence type="predicted"/>
<reference evidence="8 9" key="1">
    <citation type="journal article" date="2019" name="Sci. Rep.">
        <title>A multi-omics analysis of the grapevine pathogen Lasiodiplodia theobromae reveals that temperature affects the expression of virulence- and pathogenicity-related genes.</title>
        <authorList>
            <person name="Felix C."/>
            <person name="Meneses R."/>
            <person name="Goncalves M.F.M."/>
            <person name="Tilleman L."/>
            <person name="Duarte A.S."/>
            <person name="Jorrin-Novo J.V."/>
            <person name="Van de Peer Y."/>
            <person name="Deforce D."/>
            <person name="Van Nieuwerburgh F."/>
            <person name="Esteves A.C."/>
            <person name="Alves A."/>
        </authorList>
    </citation>
    <scope>NUCLEOTIDE SEQUENCE [LARGE SCALE GENOMIC DNA]</scope>
    <source>
        <strain evidence="8 9">LA-SOL3</strain>
    </source>
</reference>
<dbReference type="GO" id="GO:0005783">
    <property type="term" value="C:endoplasmic reticulum"/>
    <property type="evidence" value="ECO:0007669"/>
    <property type="project" value="TreeGrafter"/>
</dbReference>
<keyword evidence="9" id="KW-1185">Reference proteome</keyword>
<evidence type="ECO:0000256" key="4">
    <source>
        <dbReference type="ARBA" id="ARBA00023002"/>
    </source>
</evidence>
<gene>
    <name evidence="8" type="ORF">DBV05_g1028</name>
</gene>
<dbReference type="EMBL" id="VCHE01000003">
    <property type="protein sequence ID" value="KAB2580493.1"/>
    <property type="molecule type" value="Genomic_DNA"/>
</dbReference>
<evidence type="ECO:0000256" key="3">
    <source>
        <dbReference type="ARBA" id="ARBA00022964"/>
    </source>
</evidence>
<dbReference type="Proteomes" id="UP000325902">
    <property type="component" value="Unassembled WGS sequence"/>
</dbReference>
<comment type="cofactor">
    <cofactor evidence="1">
        <name>L-ascorbate</name>
        <dbReference type="ChEBI" id="CHEBI:38290"/>
    </cofactor>
</comment>
<feature type="compositionally biased region" description="Polar residues" evidence="6">
    <location>
        <begin position="1"/>
        <end position="12"/>
    </location>
</feature>
<accession>A0A5N5DRW3</accession>
<evidence type="ECO:0000313" key="9">
    <source>
        <dbReference type="Proteomes" id="UP000325902"/>
    </source>
</evidence>
<dbReference type="GO" id="GO:0004656">
    <property type="term" value="F:procollagen-proline 4-dioxygenase activity"/>
    <property type="evidence" value="ECO:0007669"/>
    <property type="project" value="TreeGrafter"/>
</dbReference>
<keyword evidence="2" id="KW-0479">Metal-binding</keyword>
<dbReference type="PANTHER" id="PTHR10869:SF241">
    <property type="entry name" value="FE2OG DIOXYGENASE DOMAIN-CONTAINING PROTEIN"/>
    <property type="match status" value="1"/>
</dbReference>
<dbReference type="Gene3D" id="2.60.120.620">
    <property type="entry name" value="q2cbj1_9rhob like domain"/>
    <property type="match status" value="1"/>
</dbReference>
<protein>
    <recommendedName>
        <fullName evidence="7">Prolyl 4-hydroxylase alpha subunit domain-containing protein</fullName>
    </recommendedName>
</protein>
<dbReference type="OrthoDB" id="69177at2759"/>
<evidence type="ECO:0000259" key="7">
    <source>
        <dbReference type="SMART" id="SM00702"/>
    </source>
</evidence>
<keyword evidence="5" id="KW-0408">Iron</keyword>
<dbReference type="PANTHER" id="PTHR10869">
    <property type="entry name" value="PROLYL 4-HYDROXYLASE ALPHA SUBUNIT"/>
    <property type="match status" value="1"/>
</dbReference>
<name>A0A5N5DRW3_9PEZI</name>
<organism evidence="8 9">
    <name type="scientific">Lasiodiplodia theobromae</name>
    <dbReference type="NCBI Taxonomy" id="45133"/>
    <lineage>
        <taxon>Eukaryota</taxon>
        <taxon>Fungi</taxon>
        <taxon>Dikarya</taxon>
        <taxon>Ascomycota</taxon>
        <taxon>Pezizomycotina</taxon>
        <taxon>Dothideomycetes</taxon>
        <taxon>Dothideomycetes incertae sedis</taxon>
        <taxon>Botryosphaeriales</taxon>
        <taxon>Botryosphaeriaceae</taxon>
        <taxon>Lasiodiplodia</taxon>
    </lineage>
</organism>
<dbReference type="GO" id="GO:0031418">
    <property type="term" value="F:L-ascorbic acid binding"/>
    <property type="evidence" value="ECO:0007669"/>
    <property type="project" value="InterPro"/>
</dbReference>
<evidence type="ECO:0000256" key="5">
    <source>
        <dbReference type="ARBA" id="ARBA00023004"/>
    </source>
</evidence>
<feature type="domain" description="Prolyl 4-hydroxylase alpha subunit" evidence="7">
    <location>
        <begin position="43"/>
        <end position="325"/>
    </location>
</feature>
<evidence type="ECO:0000256" key="2">
    <source>
        <dbReference type="ARBA" id="ARBA00022723"/>
    </source>
</evidence>
<dbReference type="InterPro" id="IPR006620">
    <property type="entry name" value="Pro_4_hyd_alph"/>
</dbReference>
<dbReference type="InterPro" id="IPR045054">
    <property type="entry name" value="P4HA-like"/>
</dbReference>
<dbReference type="SMART" id="SM00702">
    <property type="entry name" value="P4Hc"/>
    <property type="match status" value="1"/>
</dbReference>
<evidence type="ECO:0000256" key="1">
    <source>
        <dbReference type="ARBA" id="ARBA00001961"/>
    </source>
</evidence>
<dbReference type="AlphaFoldDB" id="A0A5N5DRW3"/>
<keyword evidence="4" id="KW-0560">Oxidoreductase</keyword>
<feature type="region of interest" description="Disordered" evidence="6">
    <location>
        <begin position="1"/>
        <end position="23"/>
    </location>
</feature>
<keyword evidence="3" id="KW-0223">Dioxygenase</keyword>
<sequence>MASPPTTNTPAIPSSFLRGPGPRTLSTTRINFTTTPLPQYGNCYATIIDDALTPSECATMLRLAAASSTTSASSDEQQPSSAEGGIWERAMINMGGGRQALAVETRNCGRIIFDSDEIAARLWARVAPHVPELAVLEGERWCMPPAKQWTTGREWDEGWGSVLHPRQVQRRERWRCAGLNERLRFLRYEGGEYFKPHCDGVYERERKEGPDGKMAPVERSFFTLHLYLNDGEEVRGDEDRERRSPFIGRVEGEPEEPLMGGATTFHGPDDFFTLSFGDPDSEMRKRKVDVVPKVGRILLFQHRNIVHSGDDVVGGVKYTMRTDVMFTKEENQE</sequence>